<accession>K0NDQ7</accession>
<comment type="caution">
    <text evidence="6">The sequence shown here is derived from an EMBL/GenBank/DDBJ whole genome shotgun (WGS) entry which is preliminary data.</text>
</comment>
<evidence type="ECO:0000256" key="2">
    <source>
        <dbReference type="ARBA" id="ARBA00023015"/>
    </source>
</evidence>
<reference evidence="6 7" key="1">
    <citation type="submission" date="2012-08" db="EMBL/GenBank/DDBJ databases">
        <title>Draft Genome Sequences of Lactobacillus equicursoris CIP 110162T, isolated from thoroughbred racehorse feces and Lactobacillus sp. CRBIP 24.137 isolated from urine of human.</title>
        <authorList>
            <person name="Cousin S."/>
            <person name="Loux V."/>
            <person name="Ma L."/>
            <person name="Creno S."/>
            <person name="Clermont D."/>
            <person name="Bizet C."/>
            <person name="Bouchier C."/>
        </authorList>
    </citation>
    <scope>NUCLEOTIDE SEQUENCE [LARGE SCALE GENOMIC DNA]</scope>
    <source>
        <strain evidence="6 7">66c</strain>
    </source>
</reference>
<feature type="domain" description="HTH lacI-type" evidence="5">
    <location>
        <begin position="3"/>
        <end position="57"/>
    </location>
</feature>
<keyword evidence="4" id="KW-0804">Transcription</keyword>
<dbReference type="RefSeq" id="WP_009557505.1">
    <property type="nucleotide sequence ID" value="NZ_CALZ01000029.1"/>
</dbReference>
<dbReference type="PANTHER" id="PTHR30146">
    <property type="entry name" value="LACI-RELATED TRANSCRIPTIONAL REPRESSOR"/>
    <property type="match status" value="1"/>
</dbReference>
<keyword evidence="2" id="KW-0805">Transcription regulation</keyword>
<dbReference type="OrthoDB" id="9796186at2"/>
<keyword evidence="1" id="KW-0678">Repressor</keyword>
<dbReference type="Pfam" id="PF00356">
    <property type="entry name" value="LacI"/>
    <property type="match status" value="1"/>
</dbReference>
<dbReference type="Pfam" id="PF13377">
    <property type="entry name" value="Peripla_BP_3"/>
    <property type="match status" value="1"/>
</dbReference>
<evidence type="ECO:0000256" key="1">
    <source>
        <dbReference type="ARBA" id="ARBA00022491"/>
    </source>
</evidence>
<name>K0NDQ7_9LACO</name>
<protein>
    <submittedName>
        <fullName evidence="6">Sucrose operon repressor</fullName>
    </submittedName>
</protein>
<dbReference type="SMART" id="SM00354">
    <property type="entry name" value="HTH_LACI"/>
    <property type="match status" value="1"/>
</dbReference>
<dbReference type="Gene3D" id="3.40.50.2300">
    <property type="match status" value="2"/>
</dbReference>
<evidence type="ECO:0000256" key="4">
    <source>
        <dbReference type="ARBA" id="ARBA00023163"/>
    </source>
</evidence>
<dbReference type="SUPFAM" id="SSF53822">
    <property type="entry name" value="Periplasmic binding protein-like I"/>
    <property type="match status" value="1"/>
</dbReference>
<sequence length="331" mass="36579">MNISIKDIAKQTGYAVSTVSRVLNGKGHFSKEAEIKIKQAAKELGYHQNPLALGMKTGSLSMIAIIVPDIMNAYYAQLVETCERILFKAGYLTIICSSDRNPDTEKRYVEKLGHGLVSGLIIISSLEVKDKFPNYDLPTVYIDRFPKLKDGIVCVASDNYQGGALAANHLIDTGTYPIMITTARDNFSTNEKRILGFSDTCQSRGLEPNVIKMSATSEELDLEAERDNFDAKISELLNQHERVGIFCINDNLAAFLYQEALMSGYKVPEQVAIVGFDGSAKSRELGITTIRQDINTICNVCCSNLLSMIHKSKVYDASQTIPVSLIKRKTT</sequence>
<evidence type="ECO:0000256" key="3">
    <source>
        <dbReference type="ARBA" id="ARBA00023125"/>
    </source>
</evidence>
<proteinExistence type="predicted"/>
<dbReference type="SUPFAM" id="SSF47413">
    <property type="entry name" value="lambda repressor-like DNA-binding domains"/>
    <property type="match status" value="1"/>
</dbReference>
<dbReference type="GO" id="GO:0003700">
    <property type="term" value="F:DNA-binding transcription factor activity"/>
    <property type="evidence" value="ECO:0007669"/>
    <property type="project" value="TreeGrafter"/>
</dbReference>
<dbReference type="PROSITE" id="PS50932">
    <property type="entry name" value="HTH_LACI_2"/>
    <property type="match status" value="1"/>
</dbReference>
<keyword evidence="3" id="KW-0238">DNA-binding</keyword>
<dbReference type="Proteomes" id="UP000009325">
    <property type="component" value="Unassembled WGS sequence"/>
</dbReference>
<dbReference type="CDD" id="cd01392">
    <property type="entry name" value="HTH_LacI"/>
    <property type="match status" value="1"/>
</dbReference>
<dbReference type="AlphaFoldDB" id="K0NDQ7"/>
<dbReference type="Gene3D" id="1.10.260.40">
    <property type="entry name" value="lambda repressor-like DNA-binding domains"/>
    <property type="match status" value="1"/>
</dbReference>
<dbReference type="CDD" id="cd06291">
    <property type="entry name" value="PBP1_Qymf-like"/>
    <property type="match status" value="1"/>
</dbReference>
<dbReference type="EMBL" id="CALZ01000029">
    <property type="protein sequence ID" value="CCK82957.1"/>
    <property type="molecule type" value="Genomic_DNA"/>
</dbReference>
<evidence type="ECO:0000259" key="5">
    <source>
        <dbReference type="PROSITE" id="PS50932"/>
    </source>
</evidence>
<gene>
    <name evidence="6" type="ORF">BN146_01545</name>
</gene>
<dbReference type="InterPro" id="IPR028082">
    <property type="entry name" value="Peripla_BP_I"/>
</dbReference>
<dbReference type="GO" id="GO:0000976">
    <property type="term" value="F:transcription cis-regulatory region binding"/>
    <property type="evidence" value="ECO:0007669"/>
    <property type="project" value="TreeGrafter"/>
</dbReference>
<dbReference type="InterPro" id="IPR046335">
    <property type="entry name" value="LacI/GalR-like_sensor"/>
</dbReference>
<dbReference type="InterPro" id="IPR010982">
    <property type="entry name" value="Lambda_DNA-bd_dom_sf"/>
</dbReference>
<organism evidence="6 7">
    <name type="scientific">Lactobacillus equicursoris 66c</name>
    <dbReference type="NCBI Taxonomy" id="872326"/>
    <lineage>
        <taxon>Bacteria</taxon>
        <taxon>Bacillati</taxon>
        <taxon>Bacillota</taxon>
        <taxon>Bacilli</taxon>
        <taxon>Lactobacillales</taxon>
        <taxon>Lactobacillaceae</taxon>
        <taxon>Lactobacillus</taxon>
    </lineage>
</organism>
<dbReference type="PANTHER" id="PTHR30146:SF95">
    <property type="entry name" value="RIBOSE OPERON REPRESSOR"/>
    <property type="match status" value="1"/>
</dbReference>
<evidence type="ECO:0000313" key="7">
    <source>
        <dbReference type="Proteomes" id="UP000009325"/>
    </source>
</evidence>
<dbReference type="InterPro" id="IPR000843">
    <property type="entry name" value="HTH_LacI"/>
</dbReference>
<evidence type="ECO:0000313" key="6">
    <source>
        <dbReference type="EMBL" id="CCK82957.1"/>
    </source>
</evidence>